<dbReference type="RefSeq" id="WP_188453769.1">
    <property type="nucleotide sequence ID" value="NZ_BMFR01000001.1"/>
</dbReference>
<dbReference type="EMBL" id="BMFR01000001">
    <property type="protein sequence ID" value="GGG64548.1"/>
    <property type="molecule type" value="Genomic_DNA"/>
</dbReference>
<dbReference type="InterPro" id="IPR011741">
    <property type="entry name" value="Phg_2220_C"/>
</dbReference>
<dbReference type="PANTHER" id="PTHR37293">
    <property type="entry name" value="PHAGE REPLICATION PROTEIN-RELATED"/>
    <property type="match status" value="1"/>
</dbReference>
<reference evidence="2" key="2">
    <citation type="submission" date="2020-09" db="EMBL/GenBank/DDBJ databases">
        <authorList>
            <person name="Sun Q."/>
            <person name="Zhou Y."/>
        </authorList>
    </citation>
    <scope>NUCLEOTIDE SEQUENCE</scope>
    <source>
        <strain evidence="2">CGMCC 1.12754</strain>
    </source>
</reference>
<dbReference type="AlphaFoldDB" id="A0A917H1I2"/>
<protein>
    <recommendedName>
        <fullName evidence="1">Phage conserved hypothetical protein C-terminal domain-containing protein</fullName>
    </recommendedName>
</protein>
<evidence type="ECO:0000313" key="2">
    <source>
        <dbReference type="EMBL" id="GGG64548.1"/>
    </source>
</evidence>
<evidence type="ECO:0000313" key="3">
    <source>
        <dbReference type="Proteomes" id="UP000622860"/>
    </source>
</evidence>
<reference evidence="2" key="1">
    <citation type="journal article" date="2014" name="Int. J. Syst. Evol. Microbiol.">
        <title>Complete genome sequence of Corynebacterium casei LMG S-19264T (=DSM 44701T), isolated from a smear-ripened cheese.</title>
        <authorList>
            <consortium name="US DOE Joint Genome Institute (JGI-PGF)"/>
            <person name="Walter F."/>
            <person name="Albersmeier A."/>
            <person name="Kalinowski J."/>
            <person name="Ruckert C."/>
        </authorList>
    </citation>
    <scope>NUCLEOTIDE SEQUENCE</scope>
    <source>
        <strain evidence="2">CGMCC 1.12754</strain>
    </source>
</reference>
<feature type="domain" description="Phage conserved hypothetical protein C-terminal" evidence="1">
    <location>
        <begin position="196"/>
        <end position="268"/>
    </location>
</feature>
<organism evidence="2 3">
    <name type="scientific">Virgibacillus oceani</name>
    <dbReference type="NCBI Taxonomy" id="1479511"/>
    <lineage>
        <taxon>Bacteria</taxon>
        <taxon>Bacillati</taxon>
        <taxon>Bacillota</taxon>
        <taxon>Bacilli</taxon>
        <taxon>Bacillales</taxon>
        <taxon>Bacillaceae</taxon>
        <taxon>Virgibacillus</taxon>
    </lineage>
</organism>
<dbReference type="InterPro" id="IPR053162">
    <property type="entry name" value="DnaD"/>
</dbReference>
<dbReference type="Pfam" id="PF09524">
    <property type="entry name" value="Phg_2220_C"/>
    <property type="match status" value="1"/>
</dbReference>
<gene>
    <name evidence="2" type="ORF">GCM10011398_05190</name>
</gene>
<proteinExistence type="predicted"/>
<sequence>MARYRQIHIEFWQDGFVLDLTPEEKYFYLYLMTNSKTTQCGIYELPKRIIQTETGYNGETVEKLLQRFIEYRKIDYCESTREIMLLNWIKFNWINSVKVLSLIDKELKNVKNHDFIKTFISLCKEYEYSIDTLSILQEHNFEVQNNKPSNNNGSIRYSYGMDSLSIDLGEEREIERELEVEEEREEERELIPFVEIINYLNDASGKNYRSSTKKTKNLIKARWNEGFAFDDFKKVIDIKISEWKYDQNMSKYIRPETLFGNKFEGYLNQNTKIIDEYDNLF</sequence>
<accession>A0A917H1I2</accession>
<evidence type="ECO:0000259" key="1">
    <source>
        <dbReference type="Pfam" id="PF09524"/>
    </source>
</evidence>
<dbReference type="NCBIfam" id="TIGR02220">
    <property type="entry name" value="phg_TIGR02220"/>
    <property type="match status" value="1"/>
</dbReference>
<comment type="caution">
    <text evidence="2">The sequence shown here is derived from an EMBL/GenBank/DDBJ whole genome shotgun (WGS) entry which is preliminary data.</text>
</comment>
<dbReference type="PANTHER" id="PTHR37293:SF5">
    <property type="entry name" value="DNA REPLICATION PROTEIN"/>
    <property type="match status" value="1"/>
</dbReference>
<keyword evidence="3" id="KW-1185">Reference proteome</keyword>
<name>A0A917H1I2_9BACI</name>
<dbReference type="Proteomes" id="UP000622860">
    <property type="component" value="Unassembled WGS sequence"/>
</dbReference>